<evidence type="ECO:0000256" key="1">
    <source>
        <dbReference type="SAM" id="Phobius"/>
    </source>
</evidence>
<proteinExistence type="predicted"/>
<dbReference type="EMBL" id="FWZT01000007">
    <property type="protein sequence ID" value="SMF20138.1"/>
    <property type="molecule type" value="Genomic_DNA"/>
</dbReference>
<dbReference type="Pfam" id="PF14333">
    <property type="entry name" value="DUF4389"/>
    <property type="match status" value="1"/>
</dbReference>
<keyword evidence="1" id="KW-0472">Membrane</keyword>
<keyword evidence="3" id="KW-1185">Reference proteome</keyword>
<keyword evidence="1" id="KW-0812">Transmembrane</keyword>
<accession>A0A1Y6BP23</accession>
<name>A0A1Y6BP23_9BACT</name>
<evidence type="ECO:0008006" key="4">
    <source>
        <dbReference type="Google" id="ProtNLM"/>
    </source>
</evidence>
<evidence type="ECO:0000313" key="3">
    <source>
        <dbReference type="Proteomes" id="UP000192907"/>
    </source>
</evidence>
<dbReference type="RefSeq" id="WP_132318639.1">
    <property type="nucleotide sequence ID" value="NZ_FWZT01000007.1"/>
</dbReference>
<dbReference type="Proteomes" id="UP000192907">
    <property type="component" value="Unassembled WGS sequence"/>
</dbReference>
<gene>
    <name evidence="2" type="ORF">SAMN06296036_10711</name>
</gene>
<dbReference type="OrthoDB" id="5766995at2"/>
<dbReference type="InterPro" id="IPR025498">
    <property type="entry name" value="DUF4389"/>
</dbReference>
<keyword evidence="1" id="KW-1133">Transmembrane helix</keyword>
<reference evidence="3" key="1">
    <citation type="submission" date="2017-04" db="EMBL/GenBank/DDBJ databases">
        <authorList>
            <person name="Varghese N."/>
            <person name="Submissions S."/>
        </authorList>
    </citation>
    <scope>NUCLEOTIDE SEQUENCE [LARGE SCALE GENOMIC DNA]</scope>
    <source>
        <strain evidence="3">RKEM611</strain>
    </source>
</reference>
<organism evidence="2 3">
    <name type="scientific">Pseudobacteriovorax antillogorgiicola</name>
    <dbReference type="NCBI Taxonomy" id="1513793"/>
    <lineage>
        <taxon>Bacteria</taxon>
        <taxon>Pseudomonadati</taxon>
        <taxon>Bdellovibrionota</taxon>
        <taxon>Oligoflexia</taxon>
        <taxon>Oligoflexales</taxon>
        <taxon>Pseudobacteriovoracaceae</taxon>
        <taxon>Pseudobacteriovorax</taxon>
    </lineage>
</organism>
<sequence length="94" mass="11334">MDTEDIKENIQKPYVWTRLVHMVILFVAFRITELILYAIIILQFFMTMITGKRLENLDKLSSDLSHYMKNIMLYLSFNHDERPFPFSEWDQTKG</sequence>
<dbReference type="STRING" id="1513793.SAMN06296036_10711"/>
<dbReference type="AlphaFoldDB" id="A0A1Y6BP23"/>
<feature type="transmembrane region" description="Helical" evidence="1">
    <location>
        <begin position="20"/>
        <end position="45"/>
    </location>
</feature>
<protein>
    <recommendedName>
        <fullName evidence="4">DUF4389 domain-containing protein</fullName>
    </recommendedName>
</protein>
<evidence type="ECO:0000313" key="2">
    <source>
        <dbReference type="EMBL" id="SMF20138.1"/>
    </source>
</evidence>